<evidence type="ECO:0000313" key="3">
    <source>
        <dbReference type="Proteomes" id="UP001341281"/>
    </source>
</evidence>
<feature type="region of interest" description="Disordered" evidence="1">
    <location>
        <begin position="371"/>
        <end position="393"/>
    </location>
</feature>
<dbReference type="EMBL" id="CP144748">
    <property type="protein sequence ID" value="WVZ67978.1"/>
    <property type="molecule type" value="Genomic_DNA"/>
</dbReference>
<feature type="compositionally biased region" description="Polar residues" evidence="1">
    <location>
        <begin position="343"/>
        <end position="356"/>
    </location>
</feature>
<evidence type="ECO:0000256" key="1">
    <source>
        <dbReference type="SAM" id="MobiDB-lite"/>
    </source>
</evidence>
<name>A0AAQ3WND6_PASNO</name>
<proteinExistence type="predicted"/>
<protein>
    <submittedName>
        <fullName evidence="2">Uncharacterized protein</fullName>
    </submittedName>
</protein>
<feature type="non-terminal residue" evidence="2">
    <location>
        <position position="393"/>
    </location>
</feature>
<dbReference type="Proteomes" id="UP001341281">
    <property type="component" value="Chromosome 04"/>
</dbReference>
<gene>
    <name evidence="2" type="ORF">U9M48_016979</name>
</gene>
<feature type="region of interest" description="Disordered" evidence="1">
    <location>
        <begin position="1"/>
        <end position="27"/>
    </location>
</feature>
<dbReference type="AlphaFoldDB" id="A0AAQ3WND6"/>
<feature type="region of interest" description="Disordered" evidence="1">
    <location>
        <begin position="340"/>
        <end position="359"/>
    </location>
</feature>
<sequence length="393" mass="42378">HDRRRHVEQRRQRVGGELPGEEVAGGRGSRVVRAGLPAGPDAADELRRGVPRAVRHRVGAARGPVDVRHGAVRVARAVPQAHVRLHVVLVGVARRPAVPPEQRVVPGVRQDAGGHVAAELEPLRPLAPLPQRDVRRHAPAVPLAAPLGVLVVGLHEAVMGADESYTVERLCTGMQLSERSTNRSLEKSSSAFASSRFSASISDTEPHEVIANARDNLYVGLAPNLAGDLPAVERRVLGDVDRHTRRRVDVDGEVVLGATAEEALPERSQRQDAAAGEEHEGHLGHALERVPVGGRHQRGAPEQLLVGHVVHEARRSHEVREVGVRDPGKGWVAIARERGRAHGQTTPTPAIESSPSCREIDRPTDLARRARHGATDGDGVPYMMKNTRSTSLT</sequence>
<evidence type="ECO:0000313" key="2">
    <source>
        <dbReference type="EMBL" id="WVZ67978.1"/>
    </source>
</evidence>
<reference evidence="2 3" key="1">
    <citation type="submission" date="2024-02" db="EMBL/GenBank/DDBJ databases">
        <title>High-quality chromosome-scale genome assembly of Pensacola bahiagrass (Paspalum notatum Flugge var. saurae).</title>
        <authorList>
            <person name="Vega J.M."/>
            <person name="Podio M."/>
            <person name="Orjuela J."/>
            <person name="Siena L.A."/>
            <person name="Pessino S.C."/>
            <person name="Combes M.C."/>
            <person name="Mariac C."/>
            <person name="Albertini E."/>
            <person name="Pupilli F."/>
            <person name="Ortiz J.P.A."/>
            <person name="Leblanc O."/>
        </authorList>
    </citation>
    <scope>NUCLEOTIDE SEQUENCE [LARGE SCALE GENOMIC DNA]</scope>
    <source>
        <strain evidence="2">R1</strain>
        <tissue evidence="2">Leaf</tissue>
    </source>
</reference>
<keyword evidence="3" id="KW-1185">Reference proteome</keyword>
<accession>A0AAQ3WND6</accession>
<organism evidence="2 3">
    <name type="scientific">Paspalum notatum var. saurae</name>
    <dbReference type="NCBI Taxonomy" id="547442"/>
    <lineage>
        <taxon>Eukaryota</taxon>
        <taxon>Viridiplantae</taxon>
        <taxon>Streptophyta</taxon>
        <taxon>Embryophyta</taxon>
        <taxon>Tracheophyta</taxon>
        <taxon>Spermatophyta</taxon>
        <taxon>Magnoliopsida</taxon>
        <taxon>Liliopsida</taxon>
        <taxon>Poales</taxon>
        <taxon>Poaceae</taxon>
        <taxon>PACMAD clade</taxon>
        <taxon>Panicoideae</taxon>
        <taxon>Andropogonodae</taxon>
        <taxon>Paspaleae</taxon>
        <taxon>Paspalinae</taxon>
        <taxon>Paspalum</taxon>
    </lineage>
</organism>